<dbReference type="EMBL" id="JAIWQS010000007">
    <property type="protein sequence ID" value="KAJ8758955.1"/>
    <property type="molecule type" value="Genomic_DNA"/>
</dbReference>
<evidence type="ECO:0000313" key="2">
    <source>
        <dbReference type="EMBL" id="KAJ8758955.1"/>
    </source>
</evidence>
<feature type="region of interest" description="Disordered" evidence="1">
    <location>
        <begin position="74"/>
        <end position="110"/>
    </location>
</feature>
<evidence type="ECO:0000313" key="3">
    <source>
        <dbReference type="Proteomes" id="UP001159364"/>
    </source>
</evidence>
<reference evidence="2 3" key="1">
    <citation type="submission" date="2021-09" db="EMBL/GenBank/DDBJ databases">
        <title>Genomic insights and catalytic innovation underlie evolution of tropane alkaloids biosynthesis.</title>
        <authorList>
            <person name="Wang Y.-J."/>
            <person name="Tian T."/>
            <person name="Huang J.-P."/>
            <person name="Huang S.-X."/>
        </authorList>
    </citation>
    <scope>NUCLEOTIDE SEQUENCE [LARGE SCALE GENOMIC DNA]</scope>
    <source>
        <strain evidence="2">KIB-2018</strain>
        <tissue evidence="2">Leaf</tissue>
    </source>
</reference>
<gene>
    <name evidence="2" type="ORF">K2173_003193</name>
</gene>
<dbReference type="AlphaFoldDB" id="A0AAV8SY81"/>
<evidence type="ECO:0000256" key="1">
    <source>
        <dbReference type="SAM" id="MobiDB-lite"/>
    </source>
</evidence>
<keyword evidence="3" id="KW-1185">Reference proteome</keyword>
<feature type="compositionally biased region" description="Acidic residues" evidence="1">
    <location>
        <begin position="94"/>
        <end position="103"/>
    </location>
</feature>
<proteinExistence type="predicted"/>
<dbReference type="Proteomes" id="UP001159364">
    <property type="component" value="Linkage Group LG07"/>
</dbReference>
<comment type="caution">
    <text evidence="2">The sequence shown here is derived from an EMBL/GenBank/DDBJ whole genome shotgun (WGS) entry which is preliminary data.</text>
</comment>
<name>A0AAV8SY81_9ROSI</name>
<protein>
    <submittedName>
        <fullName evidence="2">Uncharacterized protein</fullName>
    </submittedName>
</protein>
<sequence length="152" mass="17271">MYSQPKQGSKVIAGSLTSPSSEISAEEADNFVRSSKRVKQTDENHNVEECGDVEMENWDETTRKRSYKNSVTSFAPGLNMTREKTTEAVSQEDSNVEEVDDPECPTIHMSPTDKQRIRRVWANMLIVKVLGRHIGYRFPEEAMETVVRRGFG</sequence>
<organism evidence="2 3">
    <name type="scientific">Erythroxylum novogranatense</name>
    <dbReference type="NCBI Taxonomy" id="1862640"/>
    <lineage>
        <taxon>Eukaryota</taxon>
        <taxon>Viridiplantae</taxon>
        <taxon>Streptophyta</taxon>
        <taxon>Embryophyta</taxon>
        <taxon>Tracheophyta</taxon>
        <taxon>Spermatophyta</taxon>
        <taxon>Magnoliopsida</taxon>
        <taxon>eudicotyledons</taxon>
        <taxon>Gunneridae</taxon>
        <taxon>Pentapetalae</taxon>
        <taxon>rosids</taxon>
        <taxon>fabids</taxon>
        <taxon>Malpighiales</taxon>
        <taxon>Erythroxylaceae</taxon>
        <taxon>Erythroxylum</taxon>
    </lineage>
</organism>
<feature type="region of interest" description="Disordered" evidence="1">
    <location>
        <begin position="1"/>
        <end position="46"/>
    </location>
</feature>
<accession>A0AAV8SY81</accession>